<reference evidence="2" key="2">
    <citation type="journal article" date="2022" name="Sci. Total Environ.">
        <title>Prevalence, transmission, and molecular epidemiology of tet(X)-positive bacteria among humans, animals, and environmental niches in China: An epidemiological, and genomic-based study.</title>
        <authorList>
            <person name="Dong N."/>
            <person name="Zeng Y."/>
            <person name="Cai C."/>
            <person name="Sun C."/>
            <person name="Lu J."/>
            <person name="Liu C."/>
            <person name="Zhou H."/>
            <person name="Sun Q."/>
            <person name="Shu L."/>
            <person name="Wang H."/>
            <person name="Wang Y."/>
            <person name="Wang S."/>
            <person name="Wu C."/>
            <person name="Chan E.W."/>
            <person name="Chen G."/>
            <person name="Shen Z."/>
            <person name="Chen S."/>
            <person name="Zhang R."/>
        </authorList>
    </citation>
    <scope>NUCLEOTIDE SEQUENCE</scope>
    <source>
        <strain evidence="2">210</strain>
    </source>
</reference>
<dbReference type="AlphaFoldDB" id="A0AAW7DFM4"/>
<name>A0AAW7DFM4_9FLAO</name>
<dbReference type="EMBL" id="JACALR010000001">
    <property type="protein sequence ID" value="MDM1549797.1"/>
    <property type="molecule type" value="Genomic_DNA"/>
</dbReference>
<feature type="transmembrane region" description="Helical" evidence="1">
    <location>
        <begin position="127"/>
        <end position="147"/>
    </location>
</feature>
<gene>
    <name evidence="2" type="ORF">HX095_01015</name>
</gene>
<keyword evidence="1" id="KW-0472">Membrane</keyword>
<evidence type="ECO:0000256" key="1">
    <source>
        <dbReference type="SAM" id="Phobius"/>
    </source>
</evidence>
<protein>
    <submittedName>
        <fullName evidence="2">Uncharacterized protein</fullName>
    </submittedName>
</protein>
<accession>A0AAW7DFM4</accession>
<sequence>MGKHFSSIYIQLKIKKLINRDSILKNTLIFIRYFLGLLKSFYRIGESITSIILSIAVTANFTKYNGLFTFISDLIKKDRFSIKRNKKAAKFERTPAQQPAKSLRHNETEKTKIKLFFLFHPLGLNPFPFVSALSFPIYCFLFLLFLLKTKSK</sequence>
<evidence type="ECO:0000313" key="2">
    <source>
        <dbReference type="EMBL" id="MDM1549797.1"/>
    </source>
</evidence>
<evidence type="ECO:0000313" key="3">
    <source>
        <dbReference type="Proteomes" id="UP001173578"/>
    </source>
</evidence>
<dbReference type="Proteomes" id="UP001173578">
    <property type="component" value="Unassembled WGS sequence"/>
</dbReference>
<proteinExistence type="predicted"/>
<organism evidence="2 3">
    <name type="scientific">Empedobacter falsenii</name>
    <dbReference type="NCBI Taxonomy" id="343874"/>
    <lineage>
        <taxon>Bacteria</taxon>
        <taxon>Pseudomonadati</taxon>
        <taxon>Bacteroidota</taxon>
        <taxon>Flavobacteriia</taxon>
        <taxon>Flavobacteriales</taxon>
        <taxon>Weeksellaceae</taxon>
        <taxon>Empedobacter</taxon>
    </lineage>
</organism>
<dbReference type="RefSeq" id="WP_286484669.1">
    <property type="nucleotide sequence ID" value="NZ_JACALR010000001.1"/>
</dbReference>
<keyword evidence="1" id="KW-1133">Transmembrane helix</keyword>
<reference evidence="2" key="1">
    <citation type="submission" date="2020-06" db="EMBL/GenBank/DDBJ databases">
        <authorList>
            <person name="Dong N."/>
        </authorList>
    </citation>
    <scope>NUCLEOTIDE SEQUENCE</scope>
    <source>
        <strain evidence="2">210</strain>
    </source>
</reference>
<comment type="caution">
    <text evidence="2">The sequence shown here is derived from an EMBL/GenBank/DDBJ whole genome shotgun (WGS) entry which is preliminary data.</text>
</comment>
<keyword evidence="1" id="KW-0812">Transmembrane</keyword>